<feature type="transmembrane region" description="Helical" evidence="8">
    <location>
        <begin position="241"/>
        <end position="259"/>
    </location>
</feature>
<evidence type="ECO:0000256" key="5">
    <source>
        <dbReference type="ARBA" id="ARBA00022692"/>
    </source>
</evidence>
<protein>
    <submittedName>
        <fullName evidence="9">AGCS family alanine or glycine:cation symporter</fullName>
    </submittedName>
</protein>
<evidence type="ECO:0000256" key="2">
    <source>
        <dbReference type="ARBA" id="ARBA00009261"/>
    </source>
</evidence>
<dbReference type="PROSITE" id="PS00873">
    <property type="entry name" value="NA_ALANINE_SYMP"/>
    <property type="match status" value="1"/>
</dbReference>
<feature type="transmembrane region" description="Helical" evidence="8">
    <location>
        <begin position="325"/>
        <end position="348"/>
    </location>
</feature>
<keyword evidence="8" id="KW-0769">Symport</keyword>
<feature type="transmembrane region" description="Helical" evidence="8">
    <location>
        <begin position="271"/>
        <end position="294"/>
    </location>
</feature>
<sequence length="477" mass="51156">MELIKKAINGILRSMGMVNSVLKSVENTIIDLSNWIWDLPLLLLLMGGGIFFLFYSRLLPFKHFWHAIAVVRGKYDSTSGVGQISAFKALSTALSSTLGMGNIAGVALAISMGGPGALFWMWVSAIVGMATKYYTCSLSIMYRGTDDSGIVQGGPMYVITEGLGKRWKPLAIFFSIAGIFGSLPIFTANQLTQVLNDVLVPVFDLTSSVGSSLLIGVVISILVSIVIFGGIQRIANYASKLVPLMVVLYFLSVSYILFVNHTQILPVFQQVFSDAMTGNAVLGGSLGSIIIVGVRRAAFSNEAGIGTAPMAHGASKNVEPVKEGLVAMLGPFIDTLVVCTLTAIAILVTDSWKDPNIGGVTVTLSAFVKTMPQFGAVLLVFIVSIFALTSLFTYSYYGAKCIAFVFGTRYKKFYNYIYVLSISLGAVSSMAGVVGLFDISFALMAIPTMLSAISLSAKVNQATREYFKKLSMNTNVI</sequence>
<accession>A0A2T0MEZ4</accession>
<comment type="subcellular location">
    <subcellularLocation>
        <location evidence="1 8">Cell membrane</location>
        <topology evidence="1 8">Multi-pass membrane protein</topology>
    </subcellularLocation>
</comment>
<reference evidence="9 10" key="1">
    <citation type="submission" date="2018-03" db="EMBL/GenBank/DDBJ databases">
        <title>Genomic Encyclopedia of Archaeal and Bacterial Type Strains, Phase II (KMG-II): from individual species to whole genera.</title>
        <authorList>
            <person name="Goeker M."/>
        </authorList>
    </citation>
    <scope>NUCLEOTIDE SEQUENCE [LARGE SCALE GENOMIC DNA]</scope>
    <source>
        <strain evidence="9 10">DSM 25027</strain>
    </source>
</reference>
<keyword evidence="6 8" id="KW-1133">Transmembrane helix</keyword>
<name>A0A2T0MEZ4_9FLAO</name>
<dbReference type="Proteomes" id="UP000237640">
    <property type="component" value="Unassembled WGS sequence"/>
</dbReference>
<dbReference type="GO" id="GO:0005283">
    <property type="term" value="F:amino acid:sodium symporter activity"/>
    <property type="evidence" value="ECO:0007669"/>
    <property type="project" value="InterPro"/>
</dbReference>
<dbReference type="PANTHER" id="PTHR30330">
    <property type="entry name" value="AGSS FAMILY TRANSPORTER, SODIUM-ALANINE"/>
    <property type="match status" value="1"/>
</dbReference>
<gene>
    <name evidence="9" type="ORF">CLV81_0142</name>
</gene>
<keyword evidence="3 8" id="KW-0813">Transport</keyword>
<feature type="transmembrane region" description="Helical" evidence="8">
    <location>
        <begin position="170"/>
        <end position="188"/>
    </location>
</feature>
<evidence type="ECO:0000256" key="8">
    <source>
        <dbReference type="RuleBase" id="RU363064"/>
    </source>
</evidence>
<feature type="transmembrane region" description="Helical" evidence="8">
    <location>
        <begin position="413"/>
        <end position="433"/>
    </location>
</feature>
<evidence type="ECO:0000313" key="10">
    <source>
        <dbReference type="Proteomes" id="UP000237640"/>
    </source>
</evidence>
<proteinExistence type="inferred from homology"/>
<feature type="transmembrane region" description="Helical" evidence="8">
    <location>
        <begin position="208"/>
        <end position="229"/>
    </location>
</feature>
<dbReference type="AlphaFoldDB" id="A0A2T0MEZ4"/>
<comment type="caution">
    <text evidence="9">The sequence shown here is derived from an EMBL/GenBank/DDBJ whole genome shotgun (WGS) entry which is preliminary data.</text>
</comment>
<evidence type="ECO:0000256" key="3">
    <source>
        <dbReference type="ARBA" id="ARBA00022448"/>
    </source>
</evidence>
<feature type="transmembrane region" description="Helical" evidence="8">
    <location>
        <begin position="374"/>
        <end position="392"/>
    </location>
</feature>
<feature type="transmembrane region" description="Helical" evidence="8">
    <location>
        <begin position="35"/>
        <end position="55"/>
    </location>
</feature>
<dbReference type="GO" id="GO:0005886">
    <property type="term" value="C:plasma membrane"/>
    <property type="evidence" value="ECO:0007669"/>
    <property type="project" value="UniProtKB-SubCell"/>
</dbReference>
<dbReference type="EMBL" id="PVYX01000001">
    <property type="protein sequence ID" value="PRX56150.1"/>
    <property type="molecule type" value="Genomic_DNA"/>
</dbReference>
<keyword evidence="5 8" id="KW-0812">Transmembrane</keyword>
<dbReference type="PANTHER" id="PTHR30330:SF3">
    <property type="entry name" value="TRANSCRIPTIONAL REGULATOR, LRP FAMILY"/>
    <property type="match status" value="1"/>
</dbReference>
<evidence type="ECO:0000256" key="6">
    <source>
        <dbReference type="ARBA" id="ARBA00022989"/>
    </source>
</evidence>
<dbReference type="Pfam" id="PF01235">
    <property type="entry name" value="Na_Ala_symp"/>
    <property type="match status" value="1"/>
</dbReference>
<evidence type="ECO:0000256" key="7">
    <source>
        <dbReference type="ARBA" id="ARBA00023136"/>
    </source>
</evidence>
<dbReference type="PRINTS" id="PR00175">
    <property type="entry name" value="NAALASMPORT"/>
</dbReference>
<organism evidence="9 10">
    <name type="scientific">Flagellimonas meridianipacifica</name>
    <dbReference type="NCBI Taxonomy" id="1080225"/>
    <lineage>
        <taxon>Bacteria</taxon>
        <taxon>Pseudomonadati</taxon>
        <taxon>Bacteroidota</taxon>
        <taxon>Flavobacteriia</taxon>
        <taxon>Flavobacteriales</taxon>
        <taxon>Flavobacteriaceae</taxon>
        <taxon>Flagellimonas</taxon>
    </lineage>
</organism>
<evidence type="ECO:0000256" key="1">
    <source>
        <dbReference type="ARBA" id="ARBA00004651"/>
    </source>
</evidence>
<dbReference type="InterPro" id="IPR001463">
    <property type="entry name" value="Na/Ala_symport"/>
</dbReference>
<keyword evidence="7 8" id="KW-0472">Membrane</keyword>
<keyword evidence="4 8" id="KW-1003">Cell membrane</keyword>
<dbReference type="RefSeq" id="WP_245911874.1">
    <property type="nucleotide sequence ID" value="NZ_PVYX01000001.1"/>
</dbReference>
<evidence type="ECO:0000256" key="4">
    <source>
        <dbReference type="ARBA" id="ARBA00022475"/>
    </source>
</evidence>
<evidence type="ECO:0000313" key="9">
    <source>
        <dbReference type="EMBL" id="PRX56150.1"/>
    </source>
</evidence>
<keyword evidence="10" id="KW-1185">Reference proteome</keyword>
<comment type="similarity">
    <text evidence="2 8">Belongs to the alanine or glycine:cation symporter (AGCS) (TC 2.A.25) family.</text>
</comment>
<dbReference type="NCBIfam" id="TIGR00835">
    <property type="entry name" value="agcS"/>
    <property type="match status" value="1"/>
</dbReference>